<sequence>MAFCSSAEPPPPALIIRHHLKLFDRQTFAEPIPKSAFVCLCDSLVIRQKNGICLVTYPEIRGEKRKKKKNTQAFYRQGRRESLPVVHQAVRRRFSGPLLLPPLWRRHSCQDHPGRTRRTSGVHGLPLDRLEELYSQALASHDEHRTRLVDSSASTCSARRSQSVKALWHELSSSDSQSFPFRSSVDR</sequence>
<reference evidence="1" key="1">
    <citation type="submission" date="2022-04" db="EMBL/GenBank/DDBJ databases">
        <title>Jade perch genome.</title>
        <authorList>
            <person name="Chao B."/>
        </authorList>
    </citation>
    <scope>NUCLEOTIDE SEQUENCE</scope>
    <source>
        <strain evidence="1">CB-2022</strain>
    </source>
</reference>
<evidence type="ECO:0000313" key="1">
    <source>
        <dbReference type="EMBL" id="KAI3368213.1"/>
    </source>
</evidence>
<gene>
    <name evidence="1" type="ORF">L3Q82_007940</name>
</gene>
<protein>
    <submittedName>
        <fullName evidence="1">Uncharacterized protein</fullName>
    </submittedName>
</protein>
<name>A0ACB8WNF1_9TELE</name>
<proteinExistence type="predicted"/>
<evidence type="ECO:0000313" key="2">
    <source>
        <dbReference type="Proteomes" id="UP000831701"/>
    </source>
</evidence>
<dbReference type="EMBL" id="CM041538">
    <property type="protein sequence ID" value="KAI3368213.1"/>
    <property type="molecule type" value="Genomic_DNA"/>
</dbReference>
<comment type="caution">
    <text evidence="1">The sequence shown here is derived from an EMBL/GenBank/DDBJ whole genome shotgun (WGS) entry which is preliminary data.</text>
</comment>
<organism evidence="1 2">
    <name type="scientific">Scortum barcoo</name>
    <name type="common">barcoo grunter</name>
    <dbReference type="NCBI Taxonomy" id="214431"/>
    <lineage>
        <taxon>Eukaryota</taxon>
        <taxon>Metazoa</taxon>
        <taxon>Chordata</taxon>
        <taxon>Craniata</taxon>
        <taxon>Vertebrata</taxon>
        <taxon>Euteleostomi</taxon>
        <taxon>Actinopterygii</taxon>
        <taxon>Neopterygii</taxon>
        <taxon>Teleostei</taxon>
        <taxon>Neoteleostei</taxon>
        <taxon>Acanthomorphata</taxon>
        <taxon>Eupercaria</taxon>
        <taxon>Centrarchiformes</taxon>
        <taxon>Terapontoidei</taxon>
        <taxon>Terapontidae</taxon>
        <taxon>Scortum</taxon>
    </lineage>
</organism>
<dbReference type="Proteomes" id="UP000831701">
    <property type="component" value="Chromosome 8"/>
</dbReference>
<keyword evidence="2" id="KW-1185">Reference proteome</keyword>
<accession>A0ACB8WNF1</accession>